<protein>
    <submittedName>
        <fullName evidence="1">Uncharacterized protein</fullName>
    </submittedName>
</protein>
<evidence type="ECO:0000313" key="2">
    <source>
        <dbReference type="Proteomes" id="UP001157418"/>
    </source>
</evidence>
<proteinExistence type="predicted"/>
<dbReference type="AlphaFoldDB" id="A0AAU9NAT0"/>
<organism evidence="1 2">
    <name type="scientific">Lactuca virosa</name>
    <dbReference type="NCBI Taxonomy" id="75947"/>
    <lineage>
        <taxon>Eukaryota</taxon>
        <taxon>Viridiplantae</taxon>
        <taxon>Streptophyta</taxon>
        <taxon>Embryophyta</taxon>
        <taxon>Tracheophyta</taxon>
        <taxon>Spermatophyta</taxon>
        <taxon>Magnoliopsida</taxon>
        <taxon>eudicotyledons</taxon>
        <taxon>Gunneridae</taxon>
        <taxon>Pentapetalae</taxon>
        <taxon>asterids</taxon>
        <taxon>campanulids</taxon>
        <taxon>Asterales</taxon>
        <taxon>Asteraceae</taxon>
        <taxon>Cichorioideae</taxon>
        <taxon>Cichorieae</taxon>
        <taxon>Lactucinae</taxon>
        <taxon>Lactuca</taxon>
    </lineage>
</organism>
<dbReference type="EMBL" id="CAKMRJ010003334">
    <property type="protein sequence ID" value="CAH1430213.1"/>
    <property type="molecule type" value="Genomic_DNA"/>
</dbReference>
<comment type="caution">
    <text evidence="1">The sequence shown here is derived from an EMBL/GenBank/DDBJ whole genome shotgun (WGS) entry which is preliminary data.</text>
</comment>
<evidence type="ECO:0000313" key="1">
    <source>
        <dbReference type="EMBL" id="CAH1430213.1"/>
    </source>
</evidence>
<keyword evidence="2" id="KW-1185">Reference proteome</keyword>
<name>A0AAU9NAT0_9ASTR</name>
<sequence length="671" mass="74921">MGDFLQINLFVPFYPYYFPILEKLNASSALALCIAQDESLLKAMEVYVVVAPFLGHVPPSIIGSVLKLVETINMLHHASHLGTTSDSNKSNNFSSVSVVANLESGSFIVDLENGLEESCTLTVSLQDLDMRLITMKHTQSFWICTRAFKVTSRLLKNSDDMDLINVSPNGLSQLNNGCLMLHYDGDLSIWLTDLDLHCYPHIIGLLIEFFDKLPEYSSSHLHDDKNQEFVVSNSNNVLSGSYFGCSNFYDTCSSDWESISVDHYPFVTIHNDRSLLSLESSLININPDWKKVLNIREGKINCSKKEFQKLSVSDPHLVVINLDLRSIRLHLHDSSSIVAYFTLPTAKSSISIHESCLDVLCSTEGLSLSSQWFPQTLQDSLWGPALLNLSLVINIRVRKGNHGMELDFSIQNVSCILPTEFLAVLIGYFSMPDWNSNAKESSGIDCSKDTDSFPFHLQLQMYFTFIENSDSDILLKEISLECSVPPGYIGDQNYCLNVFGRDLSLHHILWKDNASEVTSISIIAPCSGDIWITIPYGSDSPSATCMMSKVNKCQFIVEGSEILGCFDALLDVIDQLTSVENLSMCFTSDVSEFLNSKDSFKENHVLQVPIESLSVSFTEIRCSVESMSVELYSDKIQSNANEHIAKTDMKFTCSVSLKNEKPLSLDVSFTC</sequence>
<reference evidence="1 2" key="1">
    <citation type="submission" date="2022-01" db="EMBL/GenBank/DDBJ databases">
        <authorList>
            <person name="Xiong W."/>
            <person name="Schranz E."/>
        </authorList>
    </citation>
    <scope>NUCLEOTIDE SEQUENCE [LARGE SCALE GENOMIC DNA]</scope>
</reference>
<dbReference type="Proteomes" id="UP001157418">
    <property type="component" value="Unassembled WGS sequence"/>
</dbReference>
<accession>A0AAU9NAT0</accession>
<gene>
    <name evidence="1" type="ORF">LVIROSA_LOCUS17010</name>
</gene>